<evidence type="ECO:0000313" key="1">
    <source>
        <dbReference type="EMBL" id="MRS62312.1"/>
    </source>
</evidence>
<protein>
    <submittedName>
        <fullName evidence="1">Uncharacterized protein</fullName>
    </submittedName>
</protein>
<reference evidence="1 2" key="1">
    <citation type="journal article" date="2018" name="Antonie Van Leeuwenhoek">
        <title>Larkinella terrae sp. nov., isolated from soil on Jeju Island, South Korea.</title>
        <authorList>
            <person name="Ten L.N."/>
            <person name="Jeon J."/>
            <person name="Park S.J."/>
            <person name="Park S."/>
            <person name="Lee S.Y."/>
            <person name="Kim M.K."/>
            <person name="Jung H.Y."/>
        </authorList>
    </citation>
    <scope>NUCLEOTIDE SEQUENCE [LARGE SCALE GENOMIC DNA]</scope>
    <source>
        <strain evidence="1 2">KCTC 52001</strain>
    </source>
</reference>
<dbReference type="RefSeq" id="WP_154175694.1">
    <property type="nucleotide sequence ID" value="NZ_WJXZ01000007.1"/>
</dbReference>
<gene>
    <name evidence="1" type="ORF">GJJ30_13510</name>
</gene>
<comment type="caution">
    <text evidence="1">The sequence shown here is derived from an EMBL/GenBank/DDBJ whole genome shotgun (WGS) entry which is preliminary data.</text>
</comment>
<name>A0A7K0EKR8_9BACT</name>
<accession>A0A7K0EKR8</accession>
<organism evidence="1 2">
    <name type="scientific">Larkinella terrae</name>
    <dbReference type="NCBI Taxonomy" id="2025311"/>
    <lineage>
        <taxon>Bacteria</taxon>
        <taxon>Pseudomonadati</taxon>
        <taxon>Bacteroidota</taxon>
        <taxon>Cytophagia</taxon>
        <taxon>Cytophagales</taxon>
        <taxon>Spirosomataceae</taxon>
        <taxon>Larkinella</taxon>
    </lineage>
</organism>
<proteinExistence type="predicted"/>
<sequence length="86" mass="9699">MGEFHRRFGSLTLTKKVKVGFFGIRSITVKRGILTVGTILEIKNRQPLQFEPVELISWSVISTFKPVIKQLPLYILLLSGSSPELV</sequence>
<evidence type="ECO:0000313" key="2">
    <source>
        <dbReference type="Proteomes" id="UP000441754"/>
    </source>
</evidence>
<dbReference type="Proteomes" id="UP000441754">
    <property type="component" value="Unassembled WGS sequence"/>
</dbReference>
<keyword evidence="2" id="KW-1185">Reference proteome</keyword>
<dbReference type="AlphaFoldDB" id="A0A7K0EKR8"/>
<dbReference type="EMBL" id="WJXZ01000007">
    <property type="protein sequence ID" value="MRS62312.1"/>
    <property type="molecule type" value="Genomic_DNA"/>
</dbReference>